<accession>A0A6A6A144</accession>
<dbReference type="InterPro" id="IPR042104">
    <property type="entry name" value="PKS_dehydratase_sf"/>
</dbReference>
<evidence type="ECO:0000256" key="5">
    <source>
        <dbReference type="PROSITE-ProRule" id="PRU01363"/>
    </source>
</evidence>
<dbReference type="SUPFAM" id="SSF52151">
    <property type="entry name" value="FabD/lysophospholipase-like"/>
    <property type="match status" value="1"/>
</dbReference>
<dbReference type="Pfam" id="PF08240">
    <property type="entry name" value="ADH_N"/>
    <property type="match status" value="1"/>
</dbReference>
<dbReference type="InterPro" id="IPR020806">
    <property type="entry name" value="PKS_PP-bd"/>
</dbReference>
<reference evidence="10" key="1">
    <citation type="journal article" date="2020" name="Stud. Mycol.">
        <title>101 Dothideomycetes genomes: a test case for predicting lifestyles and emergence of pathogens.</title>
        <authorList>
            <person name="Haridas S."/>
            <person name="Albert R."/>
            <person name="Binder M."/>
            <person name="Bloem J."/>
            <person name="Labutti K."/>
            <person name="Salamov A."/>
            <person name="Andreopoulos B."/>
            <person name="Baker S."/>
            <person name="Barry K."/>
            <person name="Bills G."/>
            <person name="Bluhm B."/>
            <person name="Cannon C."/>
            <person name="Castanera R."/>
            <person name="Culley D."/>
            <person name="Daum C."/>
            <person name="Ezra D."/>
            <person name="Gonzalez J."/>
            <person name="Henrissat B."/>
            <person name="Kuo A."/>
            <person name="Liang C."/>
            <person name="Lipzen A."/>
            <person name="Lutzoni F."/>
            <person name="Magnuson J."/>
            <person name="Mondo S."/>
            <person name="Nolan M."/>
            <person name="Ohm R."/>
            <person name="Pangilinan J."/>
            <person name="Park H.-J."/>
            <person name="Ramirez L."/>
            <person name="Alfaro M."/>
            <person name="Sun H."/>
            <person name="Tritt A."/>
            <person name="Yoshinaga Y."/>
            <person name="Zwiers L.-H."/>
            <person name="Turgeon B."/>
            <person name="Goodwin S."/>
            <person name="Spatafora J."/>
            <person name="Crous P."/>
            <person name="Grigoriev I."/>
        </authorList>
    </citation>
    <scope>NUCLEOTIDE SEQUENCE</scope>
    <source>
        <strain evidence="10">CBS 119687</strain>
    </source>
</reference>
<dbReference type="Proteomes" id="UP000799771">
    <property type="component" value="Unassembled WGS sequence"/>
</dbReference>
<dbReference type="InterPro" id="IPR014043">
    <property type="entry name" value="Acyl_transferase_dom"/>
</dbReference>
<dbReference type="InterPro" id="IPR050091">
    <property type="entry name" value="PKS_NRPS_Biosynth_Enz"/>
</dbReference>
<dbReference type="InterPro" id="IPR013968">
    <property type="entry name" value="PKS_KR"/>
</dbReference>
<dbReference type="SUPFAM" id="SSF50129">
    <property type="entry name" value="GroES-like"/>
    <property type="match status" value="1"/>
</dbReference>
<evidence type="ECO:0000259" key="7">
    <source>
        <dbReference type="PROSITE" id="PS50075"/>
    </source>
</evidence>
<dbReference type="InterPro" id="IPR049551">
    <property type="entry name" value="PKS_DH_C"/>
</dbReference>
<sequence>MTDKVAIIGYACRLPGQVSTPEDLWELCTRGRNGWSEMPKDRFSFDAFHHPNPSKPGTFNPKGGYFLSDDISRFDASFFNLTAKEAISLDPQQRLLLECTFEAFESAGVPREQFAGRNVGVYVGGSFSDYELMNLRDLETTPMHQATGCAQAMQSNRISYAFDLRGPSMTFDTACSSSLVALHHAVRSLQSGESTEAIVGGSHLNILPDYFVSMSTSQLFNDHGKTFAFDERAESGFARGEGAGVVLLKPLAAAIRDRDPIRAVICNTGTNQDGRTQGITNPNGQAQRDIIRKVYQDAGLDPRLCGYVEMHGTGTKVGDPIEASAVHEALSIHRSPEDPLYIGSVKSNVGHLEGASGVVSLIKAAMMLDKGLALPTTNFRKANPAIPMDEWNMKVLTTTKPWPRNKKYVSISNYGFGGANAHCVLERPPVGRDASLEVDPDQLPDPLTKLFLVSANDKESLQGRIKNLGIYFERRPEAFEKMLYSNMAFTLGSRTSNLAYRLAIPASSLSMLTQKFAQMTLNCPKVLREPTQAFVFTGQGAQWAQMGMGLMDQYPIFASAINKASEYLTEIGADFSLLEELQKPAKISRVNSPHISQPACTAIQIGLVNLYAAWGIRPASVIGHSSGEIGAAYAAGAYDADAAMALAYHRGMMTLKLKELYPTLRGGMIAVGYGPEAIKPYMERIQPGYLTIACVNSPTSVTISGDESAMAELHDLLDEDDIFNRQLKIDVAYHSEHMARVSDLYLASIADRTPATSLTAKFYSSVYGREVDASELGPEYWIKNLVSTVLFSDALAPMCSSESRPDHLIELGPHSTLKGPIKDILKTLGSSATKIGYSSSLLRNVNAVESVMEVAGAVYAKGTTLDMIAINFPATGAKHNYLVQDLPRYPWQHSASYWHEARIPQKHLTRSGKRNDVLGVLANYSNDLEPTWRNIIRLDDVPWLRHHKMQGIPVFPIAGYLSMAVEAAQQRADDRNTTFDSFELREVVVGAALVLNDGSDTETTITLRPFSDASRGQSDSWDEFKICSWESKRGWAEHCRGLVRVQDSGKDRGRSVAADPMMQEDFIKRQSSSVEAQATRRVDETDMYAKLSAVGAGYGTTFQGLKECYIGTEHCRGDIVVQDTRSLMPKEFESDLVIHPSLLDIFLHLTWPILGAAGDQFDTLYMPTLVRSVKIDRDIIKVPGEHLSVWCVGSPDLGNPKPTTFEICATRPGNLGKPVIKFDGFVMTPIRGAGASGDADTEKVCFKLTTQPFEAGPIPVEKMESNGHRANGHQANGSNGLVETEDGQAETGSGVRTPVEKPDISIILFGESPSVASDLAEAIDVATGSRPPIFKLGETDCKDKRIVLLETGDKSLRTATASEFESLKEILLHAAKTVWVYSRDTPESAMSVGMARSIRSENMSHIATLGVESTELNSSWPSKSIMRTLDALWLTEHVEPINDMEFVATDGKLYVQRIEEDRSMNDFISNETDGSVLEKQPYKQEDRRLQLQIGSYGSLNTIHWVDDVPEKLKDFEIEIEVKATGVNFKDVVVCMGQVSQPYIGVECSGIVSAVGSKVSHLRVGQRVMAMTEGAYSTYARCLGTSGVPIHDTMTFEQAATIPVVFCTAYYGLFDLGRMTRGEKVLIHAAAGGVGQAAIMLAQMVGAEIFATVGSQDKKQFLIDTYSIPEDRIFYSRDTSFGADIRRATDGAGVDIVLNSLAGDILRETWDTLAPFGRFIEIGKADITRNSRLDMLKFEYNCTFASVDLTKVAAYKPQLMQRLLADVTYLMSKGILSPISPIKSYPISETELAFRALQSGKAMGKLVVVPHADDQILASKAKVRDILFRPDATYIIVGGTGGLGRSLTKWMSMKGARNIVLTSRSAAVNPRIQALTDQLAPSGTNILVCACDVSNEESLEKLVNEDLKDLPPIRGVVHGAMVLRDMLFEQMTQEDFHAVTTCKVEGALNLHKVLSSSPLDFFVALSSVAGVVGNRGQAAYSAANVFLDQFMAFRRKQDLPGTSIDLAAVSNIGYLADGSDARREEVLKNIGGQTIDESKVLALFAAAVTGKMNESCQGQCITGLDTSDDSSFWLSDEKFAVLREAVQAASGTGGSSSTATVALSKVLRTAASKEDAKQALYVALAEKIAAILVLPADAIEPSQTLKNLGLDSLVAIELRNWITRETEINVQVLELLSSGSIMNLVELVLKKMGLLE</sequence>
<dbReference type="GO" id="GO:0006633">
    <property type="term" value="P:fatty acid biosynthetic process"/>
    <property type="evidence" value="ECO:0007669"/>
    <property type="project" value="InterPro"/>
</dbReference>
<dbReference type="Gene3D" id="3.40.366.10">
    <property type="entry name" value="Malonyl-Coenzyme A Acyl Carrier Protein, domain 2"/>
    <property type="match status" value="1"/>
</dbReference>
<evidence type="ECO:0000256" key="2">
    <source>
        <dbReference type="ARBA" id="ARBA00022553"/>
    </source>
</evidence>
<dbReference type="Pfam" id="PF02801">
    <property type="entry name" value="Ketoacyl-synt_C"/>
    <property type="match status" value="1"/>
</dbReference>
<dbReference type="InterPro" id="IPR020807">
    <property type="entry name" value="PKS_DH"/>
</dbReference>
<dbReference type="InterPro" id="IPR036291">
    <property type="entry name" value="NAD(P)-bd_dom_sf"/>
</dbReference>
<dbReference type="CDD" id="cd05195">
    <property type="entry name" value="enoyl_red"/>
    <property type="match status" value="1"/>
</dbReference>
<keyword evidence="3" id="KW-0808">Transferase</keyword>
<dbReference type="PROSITE" id="PS00606">
    <property type="entry name" value="KS3_1"/>
    <property type="match status" value="1"/>
</dbReference>
<dbReference type="PANTHER" id="PTHR43775">
    <property type="entry name" value="FATTY ACID SYNTHASE"/>
    <property type="match status" value="1"/>
</dbReference>
<dbReference type="OrthoDB" id="329835at2759"/>
<dbReference type="PROSITE" id="PS50075">
    <property type="entry name" value="CARRIER"/>
    <property type="match status" value="1"/>
</dbReference>
<dbReference type="SMART" id="SM00827">
    <property type="entry name" value="PKS_AT"/>
    <property type="match status" value="1"/>
</dbReference>
<dbReference type="GO" id="GO:0016491">
    <property type="term" value="F:oxidoreductase activity"/>
    <property type="evidence" value="ECO:0007669"/>
    <property type="project" value="InterPro"/>
</dbReference>
<dbReference type="FunFam" id="3.40.50.720:FF:000209">
    <property type="entry name" value="Polyketide synthase Pks12"/>
    <property type="match status" value="1"/>
</dbReference>
<evidence type="ECO:0000259" key="8">
    <source>
        <dbReference type="PROSITE" id="PS52004"/>
    </source>
</evidence>
<dbReference type="EMBL" id="ML977517">
    <property type="protein sequence ID" value="KAF2125236.1"/>
    <property type="molecule type" value="Genomic_DNA"/>
</dbReference>
<dbReference type="GO" id="GO:0004312">
    <property type="term" value="F:fatty acid synthase activity"/>
    <property type="evidence" value="ECO:0007669"/>
    <property type="project" value="TreeGrafter"/>
</dbReference>
<dbReference type="SMART" id="SM00829">
    <property type="entry name" value="PKS_ER"/>
    <property type="match status" value="1"/>
</dbReference>
<dbReference type="InterPro" id="IPR018201">
    <property type="entry name" value="Ketoacyl_synth_AS"/>
</dbReference>
<keyword evidence="11" id="KW-1185">Reference proteome</keyword>
<dbReference type="Pfam" id="PF16197">
    <property type="entry name" value="KAsynt_C_assoc"/>
    <property type="match status" value="1"/>
</dbReference>
<dbReference type="InterPro" id="IPR014030">
    <property type="entry name" value="Ketoacyl_synth_N"/>
</dbReference>
<dbReference type="Pfam" id="PF14765">
    <property type="entry name" value="PS-DH"/>
    <property type="match status" value="1"/>
</dbReference>
<dbReference type="InterPro" id="IPR049900">
    <property type="entry name" value="PKS_mFAS_DH"/>
</dbReference>
<evidence type="ECO:0000313" key="11">
    <source>
        <dbReference type="Proteomes" id="UP000799771"/>
    </source>
</evidence>
<dbReference type="InterPro" id="IPR020841">
    <property type="entry name" value="PKS_Beta-ketoAc_synthase_dom"/>
</dbReference>
<evidence type="ECO:0000259" key="9">
    <source>
        <dbReference type="PROSITE" id="PS52019"/>
    </source>
</evidence>
<dbReference type="Pfam" id="PF00698">
    <property type="entry name" value="Acyl_transf_1"/>
    <property type="match status" value="1"/>
</dbReference>
<keyword evidence="2" id="KW-0597">Phosphoprotein</keyword>
<feature type="domain" description="Ketosynthase family 3 (KS3)" evidence="8">
    <location>
        <begin position="2"/>
        <end position="427"/>
    </location>
</feature>
<dbReference type="Pfam" id="PF00109">
    <property type="entry name" value="ketoacyl-synt"/>
    <property type="match status" value="1"/>
</dbReference>
<dbReference type="SMART" id="SM00825">
    <property type="entry name" value="PKS_KS"/>
    <property type="match status" value="1"/>
</dbReference>
<dbReference type="SUPFAM" id="SSF53901">
    <property type="entry name" value="Thiolase-like"/>
    <property type="match status" value="1"/>
</dbReference>
<dbReference type="SUPFAM" id="SSF55048">
    <property type="entry name" value="Probable ACP-binding domain of malonyl-CoA ACP transacylase"/>
    <property type="match status" value="1"/>
</dbReference>
<dbReference type="Gene3D" id="3.90.180.10">
    <property type="entry name" value="Medium-chain alcohol dehydrogenases, catalytic domain"/>
    <property type="match status" value="1"/>
</dbReference>
<evidence type="ECO:0000313" key="10">
    <source>
        <dbReference type="EMBL" id="KAF2125236.1"/>
    </source>
</evidence>
<dbReference type="Pfam" id="PF23297">
    <property type="entry name" value="ACP_SdgA_C"/>
    <property type="match status" value="1"/>
</dbReference>
<dbReference type="InterPro" id="IPR009081">
    <property type="entry name" value="PP-bd_ACP"/>
</dbReference>
<evidence type="ECO:0000256" key="3">
    <source>
        <dbReference type="ARBA" id="ARBA00022679"/>
    </source>
</evidence>
<dbReference type="Gene3D" id="3.40.47.10">
    <property type="match status" value="1"/>
</dbReference>
<dbReference type="Gene3D" id="1.10.1200.10">
    <property type="entry name" value="ACP-like"/>
    <property type="match status" value="1"/>
</dbReference>
<feature type="active site" description="Proton acceptor; for dehydratase activity" evidence="5">
    <location>
        <position position="947"/>
    </location>
</feature>
<dbReference type="InterPro" id="IPR032821">
    <property type="entry name" value="PKS_assoc"/>
</dbReference>
<dbReference type="InterPro" id="IPR011032">
    <property type="entry name" value="GroES-like_sf"/>
</dbReference>
<feature type="active site" description="Proton donor; for dehydratase activity" evidence="5">
    <location>
        <position position="1144"/>
    </location>
</feature>
<keyword evidence="1" id="KW-0596">Phosphopantetheine</keyword>
<dbReference type="Pfam" id="PF08659">
    <property type="entry name" value="KR"/>
    <property type="match status" value="1"/>
</dbReference>
<dbReference type="GeneID" id="54413545"/>
<dbReference type="InterPro" id="IPR013154">
    <property type="entry name" value="ADH-like_N"/>
</dbReference>
<dbReference type="PROSITE" id="PS52019">
    <property type="entry name" value="PKS_MFAS_DH"/>
    <property type="match status" value="1"/>
</dbReference>
<dbReference type="PANTHER" id="PTHR43775:SF13">
    <property type="entry name" value="POLYKETIDE SYNTHASE 1"/>
    <property type="match status" value="1"/>
</dbReference>
<dbReference type="InterPro" id="IPR016039">
    <property type="entry name" value="Thiolase-like"/>
</dbReference>
<dbReference type="RefSeq" id="XP_033519628.1">
    <property type="nucleotide sequence ID" value="XM_033673113.1"/>
</dbReference>
<dbReference type="InterPro" id="IPR014031">
    <property type="entry name" value="Ketoacyl_synth_C"/>
</dbReference>
<dbReference type="SUPFAM" id="SSF47336">
    <property type="entry name" value="ACP-like"/>
    <property type="match status" value="1"/>
</dbReference>
<dbReference type="PROSITE" id="PS52004">
    <property type="entry name" value="KS3_2"/>
    <property type="match status" value="1"/>
</dbReference>
<protein>
    <submittedName>
        <fullName evidence="10">Polyketide synthase</fullName>
    </submittedName>
</protein>
<evidence type="ECO:0000256" key="1">
    <source>
        <dbReference type="ARBA" id="ARBA00022450"/>
    </source>
</evidence>
<feature type="region of interest" description="N-terminal hotdog fold" evidence="5">
    <location>
        <begin position="915"/>
        <end position="1050"/>
    </location>
</feature>
<dbReference type="GO" id="GO:0031177">
    <property type="term" value="F:phosphopantetheine binding"/>
    <property type="evidence" value="ECO:0007669"/>
    <property type="project" value="InterPro"/>
</dbReference>
<organism evidence="10 11">
    <name type="scientific">Dothidotthia symphoricarpi CBS 119687</name>
    <dbReference type="NCBI Taxonomy" id="1392245"/>
    <lineage>
        <taxon>Eukaryota</taxon>
        <taxon>Fungi</taxon>
        <taxon>Dikarya</taxon>
        <taxon>Ascomycota</taxon>
        <taxon>Pezizomycotina</taxon>
        <taxon>Dothideomycetes</taxon>
        <taxon>Pleosporomycetidae</taxon>
        <taxon>Pleosporales</taxon>
        <taxon>Dothidotthiaceae</taxon>
        <taxon>Dothidotthia</taxon>
    </lineage>
</organism>
<dbReference type="InterPro" id="IPR049552">
    <property type="entry name" value="PKS_DH_N"/>
</dbReference>
<dbReference type="InterPro" id="IPR036736">
    <property type="entry name" value="ACP-like_sf"/>
</dbReference>
<dbReference type="SMART" id="SM00826">
    <property type="entry name" value="PKS_DH"/>
    <property type="match status" value="1"/>
</dbReference>
<feature type="domain" description="PKS/mFAS DH" evidence="9">
    <location>
        <begin position="915"/>
        <end position="1236"/>
    </location>
</feature>
<dbReference type="InterPro" id="IPR057326">
    <property type="entry name" value="KR_dom"/>
</dbReference>
<dbReference type="GO" id="GO:1901336">
    <property type="term" value="P:lactone biosynthetic process"/>
    <property type="evidence" value="ECO:0007669"/>
    <property type="project" value="UniProtKB-ARBA"/>
</dbReference>
<dbReference type="InterPro" id="IPR020843">
    <property type="entry name" value="ER"/>
</dbReference>
<dbReference type="SMART" id="SM00823">
    <property type="entry name" value="PKS_PP"/>
    <property type="match status" value="1"/>
</dbReference>
<dbReference type="GO" id="GO:0044550">
    <property type="term" value="P:secondary metabolite biosynthetic process"/>
    <property type="evidence" value="ECO:0007669"/>
    <property type="project" value="TreeGrafter"/>
</dbReference>
<dbReference type="Pfam" id="PF13602">
    <property type="entry name" value="ADH_zinc_N_2"/>
    <property type="match status" value="1"/>
</dbReference>
<gene>
    <name evidence="10" type="ORF">P153DRAFT_434877</name>
</gene>
<keyword evidence="4" id="KW-0511">Multifunctional enzyme</keyword>
<dbReference type="InterPro" id="IPR016036">
    <property type="entry name" value="Malonyl_transacylase_ACP-bd"/>
</dbReference>
<evidence type="ECO:0000256" key="6">
    <source>
        <dbReference type="SAM" id="MobiDB-lite"/>
    </source>
</evidence>
<dbReference type="InterPro" id="IPR016035">
    <property type="entry name" value="Acyl_Trfase/lysoPLipase"/>
</dbReference>
<dbReference type="SUPFAM" id="SSF51735">
    <property type="entry name" value="NAD(P)-binding Rossmann-fold domains"/>
    <property type="match status" value="2"/>
</dbReference>
<dbReference type="InterPro" id="IPR001227">
    <property type="entry name" value="Ac_transferase_dom_sf"/>
</dbReference>
<dbReference type="Pfam" id="PF21089">
    <property type="entry name" value="PKS_DH_N"/>
    <property type="match status" value="1"/>
</dbReference>
<dbReference type="SMART" id="SM00822">
    <property type="entry name" value="PKS_KR"/>
    <property type="match status" value="1"/>
</dbReference>
<proteinExistence type="predicted"/>
<dbReference type="CDD" id="cd00833">
    <property type="entry name" value="PKS"/>
    <property type="match status" value="1"/>
</dbReference>
<feature type="region of interest" description="Disordered" evidence="6">
    <location>
        <begin position="1264"/>
        <end position="1297"/>
    </location>
</feature>
<evidence type="ECO:0000256" key="4">
    <source>
        <dbReference type="ARBA" id="ARBA00023268"/>
    </source>
</evidence>
<feature type="domain" description="Carrier" evidence="7">
    <location>
        <begin position="2114"/>
        <end position="2191"/>
    </location>
</feature>
<dbReference type="GO" id="GO:0004315">
    <property type="term" value="F:3-oxoacyl-[acyl-carrier-protein] synthase activity"/>
    <property type="evidence" value="ECO:0007669"/>
    <property type="project" value="InterPro"/>
</dbReference>
<dbReference type="Gene3D" id="3.40.50.720">
    <property type="entry name" value="NAD(P)-binding Rossmann-like Domain"/>
    <property type="match status" value="1"/>
</dbReference>
<name>A0A6A6A144_9PLEO</name>
<dbReference type="Gene3D" id="3.10.129.110">
    <property type="entry name" value="Polyketide synthase dehydratase"/>
    <property type="match status" value="1"/>
</dbReference>
<feature type="region of interest" description="C-terminal hotdog fold" evidence="5">
    <location>
        <begin position="1079"/>
        <end position="1236"/>
    </location>
</feature>